<keyword evidence="1" id="KW-0812">Transmembrane</keyword>
<feature type="transmembrane region" description="Helical" evidence="1">
    <location>
        <begin position="86"/>
        <end position="114"/>
    </location>
</feature>
<dbReference type="EMBL" id="AGCA01000475">
    <property type="protein sequence ID" value="EGY28032.1"/>
    <property type="molecule type" value="Genomic_DNA"/>
</dbReference>
<evidence type="ECO:0000256" key="1">
    <source>
        <dbReference type="SAM" id="Phobius"/>
    </source>
</evidence>
<gene>
    <name evidence="2" type="ORF">Rin_00020450</name>
</gene>
<accession>G2H1U8</accession>
<name>G2H1U8_9ENTR</name>
<evidence type="ECO:0000313" key="3">
    <source>
        <dbReference type="Proteomes" id="UP000004116"/>
    </source>
</evidence>
<feature type="non-terminal residue" evidence="2">
    <location>
        <position position="1"/>
    </location>
</feature>
<comment type="caution">
    <text evidence="2">The sequence shown here is derived from an EMBL/GenBank/DDBJ whole genome shotgun (WGS) entry which is preliminary data.</text>
</comment>
<evidence type="ECO:0000313" key="2">
    <source>
        <dbReference type="EMBL" id="EGY28032.1"/>
    </source>
</evidence>
<dbReference type="Proteomes" id="UP000004116">
    <property type="component" value="Unassembled WGS sequence"/>
</dbReference>
<organism evidence="2 3">
    <name type="scientific">Candidatus Regiella insecticola 5.15</name>
    <dbReference type="NCBI Taxonomy" id="1005043"/>
    <lineage>
        <taxon>Bacteria</taxon>
        <taxon>Pseudomonadati</taxon>
        <taxon>Pseudomonadota</taxon>
        <taxon>Gammaproteobacteria</taxon>
        <taxon>Enterobacterales</taxon>
        <taxon>Enterobacteriaceae</taxon>
        <taxon>aphid secondary symbionts</taxon>
        <taxon>Candidatus Regiella</taxon>
    </lineage>
</organism>
<keyword evidence="3" id="KW-1185">Reference proteome</keyword>
<feature type="transmembrane region" description="Helical" evidence="1">
    <location>
        <begin position="120"/>
        <end position="142"/>
    </location>
</feature>
<dbReference type="OrthoDB" id="7010241at2"/>
<reference evidence="2 3" key="1">
    <citation type="journal article" date="2012" name="Genome Res.">
        <title>Genomic basis of endosymbiont-conferred protection against an insect parasitoid.</title>
        <authorList>
            <person name="Hansen A.K."/>
            <person name="Vorburger C."/>
            <person name="Moran N.A."/>
        </authorList>
    </citation>
    <scope>NUCLEOTIDE SEQUENCE [LARGE SCALE GENOMIC DNA]</scope>
    <source>
        <strain evidence="3">R5.15</strain>
    </source>
</reference>
<feature type="transmembrane region" description="Helical" evidence="1">
    <location>
        <begin position="154"/>
        <end position="187"/>
    </location>
</feature>
<protein>
    <submittedName>
        <fullName evidence="2">TraY conjugal transfer protein</fullName>
    </submittedName>
</protein>
<dbReference type="InterPro" id="IPR027628">
    <property type="entry name" value="DotA_TraY"/>
</dbReference>
<dbReference type="NCBIfam" id="TIGR04346">
    <property type="entry name" value="DotA_TraY"/>
    <property type="match status" value="1"/>
</dbReference>
<sequence>GQNIVKDVVNMNFNSKNDSSDQINPLLSMKAIVDYTLGGATSVFSAYTGAKVLTALGKGNLAGNVINTITGAGDAASSLLEAIGPVVYFLVFVLLSIGFSLSIYLPFIPFIYWISAATNWIVGVLGVLIGATAGSLWAATHLGGEEDRGSRSAYGYVFLIDVMLRPMLMVFGFLFASLVVVAVGTLLNTLFASALANVQVDSITG</sequence>
<feature type="non-terminal residue" evidence="2">
    <location>
        <position position="205"/>
    </location>
</feature>
<keyword evidence="1" id="KW-0472">Membrane</keyword>
<dbReference type="AlphaFoldDB" id="G2H1U8"/>
<keyword evidence="1" id="KW-1133">Transmembrane helix</keyword>
<proteinExistence type="predicted"/>